<dbReference type="Proteomes" id="UP001642540">
    <property type="component" value="Unassembled WGS sequence"/>
</dbReference>
<dbReference type="InterPro" id="IPR018499">
    <property type="entry name" value="Tetraspanin/Peripherin"/>
</dbReference>
<dbReference type="InterPro" id="IPR008952">
    <property type="entry name" value="Tetraspanin_EC2_sf"/>
</dbReference>
<feature type="compositionally biased region" description="Polar residues" evidence="5">
    <location>
        <begin position="486"/>
        <end position="506"/>
    </location>
</feature>
<evidence type="ECO:0000256" key="2">
    <source>
        <dbReference type="ARBA" id="ARBA00022692"/>
    </source>
</evidence>
<feature type="transmembrane region" description="Helical" evidence="6">
    <location>
        <begin position="238"/>
        <end position="261"/>
    </location>
</feature>
<feature type="region of interest" description="Disordered" evidence="5">
    <location>
        <begin position="622"/>
        <end position="642"/>
    </location>
</feature>
<sequence length="851" mass="97178">MGKPELNMNSNETPSHDHLSSLHTKKSFDTTRKSKLEDVASGPRASAVSVNNSMQELVAFDPDGHPYIDINKLSYKPRKKHHDHQKENFSWYAPDFGFIVFNFMSLGCSTYFILIGNTTLTWKASIGMFSLPSCYAIHGYNFTNGTRVPSTSTSRNKPDDFFYAPCEIFLHEDPFWDSSQQIPHEGYNFSIPGSHPILRTKLTDAHYFGLVLICISLLNIMNTCVGINACLHGYKNILYAHIAVDGLVVLIEFVICAAVHFTGRCEEKDIEIIRVLLRHFVQWYGLVQKPAELESAREKLLTNEIDSLQIGLGCCGADGWQDYLASSGNYPQSNLAPKTDLDETESVIPFSCCRPWWIRNIYCAHGAHRWGHPMASAAKAFQFHERINQESCVYKLEKMCYKIKSLMGGQGFITTFFHMGFIIIESLAVFILVRNINNLIKEKKRMMRKKEISREADDSGDEFEAMDEDADETSHYRTPVDDSMMTARTSGDSATTRGTGTASFQKSRGIFTKLPPPTEDEIVMIKQRTNFNQFITKVKTSHVGRWMKEAREKVTAGHEDEDEQLTAAEKKTREKELLHKVKNKGDDDSDEAIRVHHHHHQHGTGKHMSVAMLEKLAEVGEEQKEMMRPRRSSSRKRGKHVTMNKVKSKLSVGHIFKRKSHPKMKGGEDFDDKMTPHVSEGEQEQQKSLTALASKYGKKKHRKHRRRLVPIPSTPSLVLLHPGKKTGKHPHKEKHVGKTESSTAMLHQEEGEQETEAEVEVDKKPVLPEKTSSKQKVNIARDQAEPSSSEWESENTDTGGEGGSEEEEDSDEHKRRKRKKRKRSRKKKIKAARKRREKHKRNEKRPWFAYF</sequence>
<feature type="compositionally biased region" description="Basic residues" evidence="5">
    <location>
        <begin position="814"/>
        <end position="843"/>
    </location>
</feature>
<evidence type="ECO:0000256" key="6">
    <source>
        <dbReference type="SAM" id="Phobius"/>
    </source>
</evidence>
<feature type="region of interest" description="Disordered" evidence="5">
    <location>
        <begin position="451"/>
        <end position="515"/>
    </location>
</feature>
<keyword evidence="2 6" id="KW-0812">Transmembrane</keyword>
<evidence type="ECO:0000256" key="5">
    <source>
        <dbReference type="SAM" id="MobiDB-lite"/>
    </source>
</evidence>
<organism evidence="7 8">
    <name type="scientific">Orchesella dallaii</name>
    <dbReference type="NCBI Taxonomy" id="48710"/>
    <lineage>
        <taxon>Eukaryota</taxon>
        <taxon>Metazoa</taxon>
        <taxon>Ecdysozoa</taxon>
        <taxon>Arthropoda</taxon>
        <taxon>Hexapoda</taxon>
        <taxon>Collembola</taxon>
        <taxon>Entomobryomorpha</taxon>
        <taxon>Entomobryoidea</taxon>
        <taxon>Orchesellidae</taxon>
        <taxon>Orchesellinae</taxon>
        <taxon>Orchesella</taxon>
    </lineage>
</organism>
<evidence type="ECO:0000256" key="1">
    <source>
        <dbReference type="ARBA" id="ARBA00004141"/>
    </source>
</evidence>
<comment type="subcellular location">
    <subcellularLocation>
        <location evidence="1">Membrane</location>
        <topology evidence="1">Multi-pass membrane protein</topology>
    </subcellularLocation>
</comment>
<evidence type="ECO:0000313" key="7">
    <source>
        <dbReference type="EMBL" id="CAL8070690.1"/>
    </source>
</evidence>
<keyword evidence="4 6" id="KW-0472">Membrane</keyword>
<dbReference type="SUPFAM" id="SSF48652">
    <property type="entry name" value="Tetraspanin"/>
    <property type="match status" value="1"/>
</dbReference>
<comment type="caution">
    <text evidence="7">The sequence shown here is derived from an EMBL/GenBank/DDBJ whole genome shotgun (WGS) entry which is preliminary data.</text>
</comment>
<keyword evidence="3 6" id="KW-1133">Transmembrane helix</keyword>
<gene>
    <name evidence="7" type="ORF">ODALV1_LOCUS1370</name>
</gene>
<feature type="compositionally biased region" description="Basic residues" evidence="5">
    <location>
        <begin position="722"/>
        <end position="735"/>
    </location>
</feature>
<feature type="compositionally biased region" description="Basic residues" evidence="5">
    <location>
        <begin position="629"/>
        <end position="642"/>
    </location>
</feature>
<evidence type="ECO:0000256" key="3">
    <source>
        <dbReference type="ARBA" id="ARBA00022989"/>
    </source>
</evidence>
<evidence type="ECO:0000313" key="8">
    <source>
        <dbReference type="Proteomes" id="UP001642540"/>
    </source>
</evidence>
<dbReference type="EMBL" id="CAXLJM020000004">
    <property type="protein sequence ID" value="CAL8070690.1"/>
    <property type="molecule type" value="Genomic_DNA"/>
</dbReference>
<name>A0ABP1PNA4_9HEXA</name>
<dbReference type="Pfam" id="PF00335">
    <property type="entry name" value="Tetraspanin"/>
    <property type="match status" value="1"/>
</dbReference>
<reference evidence="7 8" key="1">
    <citation type="submission" date="2024-08" db="EMBL/GenBank/DDBJ databases">
        <authorList>
            <person name="Cucini C."/>
            <person name="Frati F."/>
        </authorList>
    </citation>
    <scope>NUCLEOTIDE SEQUENCE [LARGE SCALE GENOMIC DNA]</scope>
</reference>
<protein>
    <submittedName>
        <fullName evidence="7">Uncharacterized protein</fullName>
    </submittedName>
</protein>
<feature type="transmembrane region" description="Helical" evidence="6">
    <location>
        <begin position="416"/>
        <end position="440"/>
    </location>
</feature>
<accession>A0ABP1PNA4</accession>
<feature type="region of interest" description="Disordered" evidence="5">
    <location>
        <begin position="1"/>
        <end position="47"/>
    </location>
</feature>
<proteinExistence type="predicted"/>
<feature type="compositionally biased region" description="Basic residues" evidence="5">
    <location>
        <begin position="696"/>
        <end position="708"/>
    </location>
</feature>
<feature type="transmembrane region" description="Helical" evidence="6">
    <location>
        <begin position="89"/>
        <end position="114"/>
    </location>
</feature>
<feature type="region of interest" description="Disordered" evidence="5">
    <location>
        <begin position="676"/>
        <end position="851"/>
    </location>
</feature>
<evidence type="ECO:0000256" key="4">
    <source>
        <dbReference type="ARBA" id="ARBA00023136"/>
    </source>
</evidence>
<feature type="compositionally biased region" description="Acidic residues" evidence="5">
    <location>
        <begin position="458"/>
        <end position="471"/>
    </location>
</feature>
<keyword evidence="8" id="KW-1185">Reference proteome</keyword>
<feature type="compositionally biased region" description="Basic and acidic residues" evidence="5">
    <location>
        <begin position="14"/>
        <end position="38"/>
    </location>
</feature>
<dbReference type="Gene3D" id="1.10.1450.10">
    <property type="entry name" value="Tetraspanin"/>
    <property type="match status" value="1"/>
</dbReference>
<feature type="transmembrane region" description="Helical" evidence="6">
    <location>
        <begin position="207"/>
        <end position="231"/>
    </location>
</feature>